<feature type="coiled-coil region" evidence="1">
    <location>
        <begin position="52"/>
        <end position="79"/>
    </location>
</feature>
<keyword evidence="3" id="KW-1185">Reference proteome</keyword>
<dbReference type="EMBL" id="CP042913">
    <property type="protein sequence ID" value="QEG36891.1"/>
    <property type="molecule type" value="Genomic_DNA"/>
</dbReference>
<dbReference type="OrthoDB" id="284185at2"/>
<organism evidence="2 3">
    <name type="scientific">Bythopirellula goksoeyrii</name>
    <dbReference type="NCBI Taxonomy" id="1400387"/>
    <lineage>
        <taxon>Bacteria</taxon>
        <taxon>Pseudomonadati</taxon>
        <taxon>Planctomycetota</taxon>
        <taxon>Planctomycetia</taxon>
        <taxon>Pirellulales</taxon>
        <taxon>Lacipirellulaceae</taxon>
        <taxon>Bythopirellula</taxon>
    </lineage>
</organism>
<evidence type="ECO:0000313" key="3">
    <source>
        <dbReference type="Proteomes" id="UP000323917"/>
    </source>
</evidence>
<gene>
    <name evidence="2" type="ORF">Pr1d_42300</name>
</gene>
<evidence type="ECO:0000313" key="2">
    <source>
        <dbReference type="EMBL" id="QEG36891.1"/>
    </source>
</evidence>
<sequence>MAFSRHELENLLRLVTLTKDVELNCEECLALVAEFAEQHLAGKSIRAGLQAVEEHLAVCDECREEYEALQQTLAEIDGDL</sequence>
<dbReference type="InterPro" id="IPR041916">
    <property type="entry name" value="Anti_sigma_zinc_sf"/>
</dbReference>
<accession>A0A5B9QRZ8</accession>
<proteinExistence type="predicted"/>
<protein>
    <recommendedName>
        <fullName evidence="4">Zinc-finger domain-containing protein</fullName>
    </recommendedName>
</protein>
<keyword evidence="1" id="KW-0175">Coiled coil</keyword>
<reference evidence="2 3" key="1">
    <citation type="submission" date="2019-08" db="EMBL/GenBank/DDBJ databases">
        <title>Deep-cultivation of Planctomycetes and their phenomic and genomic characterization uncovers novel biology.</title>
        <authorList>
            <person name="Wiegand S."/>
            <person name="Jogler M."/>
            <person name="Boedeker C."/>
            <person name="Pinto D."/>
            <person name="Vollmers J."/>
            <person name="Rivas-Marin E."/>
            <person name="Kohn T."/>
            <person name="Peeters S.H."/>
            <person name="Heuer A."/>
            <person name="Rast P."/>
            <person name="Oberbeckmann S."/>
            <person name="Bunk B."/>
            <person name="Jeske O."/>
            <person name="Meyerdierks A."/>
            <person name="Storesund J.E."/>
            <person name="Kallscheuer N."/>
            <person name="Luecker S."/>
            <person name="Lage O.M."/>
            <person name="Pohl T."/>
            <person name="Merkel B.J."/>
            <person name="Hornburger P."/>
            <person name="Mueller R.-W."/>
            <person name="Bruemmer F."/>
            <person name="Labrenz M."/>
            <person name="Spormann A.M."/>
            <person name="Op den Camp H."/>
            <person name="Overmann J."/>
            <person name="Amann R."/>
            <person name="Jetten M.S.M."/>
            <person name="Mascher T."/>
            <person name="Medema M.H."/>
            <person name="Devos D.P."/>
            <person name="Kaster A.-K."/>
            <person name="Ovreas L."/>
            <person name="Rohde M."/>
            <person name="Galperin M.Y."/>
            <person name="Jogler C."/>
        </authorList>
    </citation>
    <scope>NUCLEOTIDE SEQUENCE [LARGE SCALE GENOMIC DNA]</scope>
    <source>
        <strain evidence="2 3">Pr1d</strain>
    </source>
</reference>
<dbReference type="AlphaFoldDB" id="A0A5B9QRZ8"/>
<name>A0A5B9QRZ8_9BACT</name>
<evidence type="ECO:0000256" key="1">
    <source>
        <dbReference type="SAM" id="Coils"/>
    </source>
</evidence>
<evidence type="ECO:0008006" key="4">
    <source>
        <dbReference type="Google" id="ProtNLM"/>
    </source>
</evidence>
<dbReference type="RefSeq" id="WP_148075189.1">
    <property type="nucleotide sequence ID" value="NZ_CP042913.1"/>
</dbReference>
<dbReference type="Proteomes" id="UP000323917">
    <property type="component" value="Chromosome"/>
</dbReference>
<dbReference type="KEGG" id="bgok:Pr1d_42300"/>
<dbReference type="Gene3D" id="1.10.10.1320">
    <property type="entry name" value="Anti-sigma factor, zinc-finger domain"/>
    <property type="match status" value="1"/>
</dbReference>